<dbReference type="SUPFAM" id="SSF52833">
    <property type="entry name" value="Thioredoxin-like"/>
    <property type="match status" value="1"/>
</dbReference>
<feature type="transmembrane region" description="Helical" evidence="7">
    <location>
        <begin position="392"/>
        <end position="410"/>
    </location>
</feature>
<dbReference type="InterPro" id="IPR003834">
    <property type="entry name" value="Cyt_c_assmbl_TM_dom"/>
</dbReference>
<evidence type="ECO:0000256" key="7">
    <source>
        <dbReference type="SAM" id="Phobius"/>
    </source>
</evidence>
<feature type="transmembrane region" description="Helical" evidence="7">
    <location>
        <begin position="356"/>
        <end position="380"/>
    </location>
</feature>
<reference evidence="10" key="1">
    <citation type="submission" date="2018-12" db="EMBL/GenBank/DDBJ databases">
        <title>Draft genome sequence of Flaovobacterium columnare ARS1 isolated from channel catfish in Alabama.</title>
        <authorList>
            <person name="Cai W."/>
            <person name="Arias C."/>
        </authorList>
    </citation>
    <scope>NUCLEOTIDE SEQUENCE [LARGE SCALE GENOMIC DNA]</scope>
    <source>
        <strain evidence="10">ARS1</strain>
    </source>
</reference>
<feature type="domain" description="Thioredoxin" evidence="9">
    <location>
        <begin position="490"/>
        <end position="664"/>
    </location>
</feature>
<dbReference type="Pfam" id="PF02683">
    <property type="entry name" value="DsbD_TM"/>
    <property type="match status" value="1"/>
</dbReference>
<keyword evidence="11" id="KW-1185">Reference proteome</keyword>
<keyword evidence="2" id="KW-1003">Cell membrane</keyword>
<dbReference type="PROSITE" id="PS51352">
    <property type="entry name" value="THIOREDOXIN_2"/>
    <property type="match status" value="1"/>
</dbReference>
<dbReference type="Pfam" id="PF13899">
    <property type="entry name" value="Thioredoxin_7"/>
    <property type="match status" value="1"/>
</dbReference>
<dbReference type="RefSeq" id="WP_127822817.1">
    <property type="nucleotide sequence ID" value="NZ_RQSM01000001.1"/>
</dbReference>
<keyword evidence="3 7" id="KW-0812">Transmembrane</keyword>
<feature type="transmembrane region" description="Helical" evidence="7">
    <location>
        <begin position="463"/>
        <end position="484"/>
    </location>
</feature>
<keyword evidence="8" id="KW-0732">Signal</keyword>
<dbReference type="EMBL" id="RQSM01000001">
    <property type="protein sequence ID" value="RVU92120.1"/>
    <property type="molecule type" value="Genomic_DNA"/>
</dbReference>
<sequence>MKKLLAFLFFLSSLGVHSQILNPVSWKTSVQKKSETEFTITFDAKIEPHWHLFSQFTPDGGSLPTIFSFKNAKGNYLLVGKTSESAYKKVYSEVFEVDEYLFENKAQFKQTIKLTNPKNSNIKVYVEYQVCKEACIQQDKTFDIQLPLTSTPEEVANNEEAKKDTTSKVIAVPLITKENKPVNIDIKNDSNTKNEEQDKSLWTIFLLAFLGGFAALLMPCIFPMIPMTVSFFTKQSKTKAEGIRNAILYGLSIIVIYVILGSLITGLFGAEALNELSTSVWFNLIFFGLLIVFALSFLGAFEIVLPSSWATKLDSQADKGGILGIVFMALALAVVSFSCTGPIVGTLLVESATKGGIAPIIGMFGFSLAIALPFMLFAMFPGWLNTLPKSGGWLNTVKVSLGFLELAFAFKFLSNADLVLQKHLLERELFLAIWIAIFGAWALYLFGKYMLPHDYEKADKIGIGRLIMAIVVTSFTFYMIPGLWGAPLKILSGLTPPLNYAESTNGVGSSTSNTKSELPEHAHYGPHNIITFDDYEIGLAYAKQVNKPVLLDFTGDACANCRKMEDNVWSNSEVLSILKEKVVVVSLVCDRKIELPKEQQYISKATGKEIVTIGNKWSDFQITRYKSNSQPLYVVLDSDGNDLSKPIGFTGIDEYKSWLENGIKNFK</sequence>
<evidence type="ECO:0000313" key="11">
    <source>
        <dbReference type="Proteomes" id="UP000288951"/>
    </source>
</evidence>
<keyword evidence="4" id="KW-0201">Cytochrome c-type biogenesis</keyword>
<evidence type="ECO:0000256" key="2">
    <source>
        <dbReference type="ARBA" id="ARBA00022475"/>
    </source>
</evidence>
<evidence type="ECO:0000313" key="10">
    <source>
        <dbReference type="EMBL" id="RVU92120.1"/>
    </source>
</evidence>
<protein>
    <submittedName>
        <fullName evidence="10">DUF255 domain-containing protein</fullName>
    </submittedName>
</protein>
<keyword evidence="6 7" id="KW-0472">Membrane</keyword>
<evidence type="ECO:0000256" key="6">
    <source>
        <dbReference type="ARBA" id="ARBA00023136"/>
    </source>
</evidence>
<feature type="transmembrane region" description="Helical" evidence="7">
    <location>
        <begin position="280"/>
        <end position="301"/>
    </location>
</feature>
<dbReference type="OrthoDB" id="9811036at2"/>
<dbReference type="AlphaFoldDB" id="A0A437UEQ2"/>
<evidence type="ECO:0000256" key="3">
    <source>
        <dbReference type="ARBA" id="ARBA00022692"/>
    </source>
</evidence>
<keyword evidence="5 7" id="KW-1133">Transmembrane helix</keyword>
<dbReference type="Pfam" id="PF11412">
    <property type="entry name" value="DsbD_N"/>
    <property type="match status" value="1"/>
</dbReference>
<gene>
    <name evidence="10" type="ORF">EH230_01035</name>
</gene>
<dbReference type="GO" id="GO:0017004">
    <property type="term" value="P:cytochrome complex assembly"/>
    <property type="evidence" value="ECO:0007669"/>
    <property type="project" value="UniProtKB-KW"/>
</dbReference>
<dbReference type="GO" id="GO:0005886">
    <property type="term" value="C:plasma membrane"/>
    <property type="evidence" value="ECO:0007669"/>
    <property type="project" value="UniProtKB-SubCell"/>
</dbReference>
<feature type="transmembrane region" description="Helical" evidence="7">
    <location>
        <begin position="246"/>
        <end position="268"/>
    </location>
</feature>
<comment type="subcellular location">
    <subcellularLocation>
        <location evidence="1">Cell membrane</location>
        <topology evidence="1">Multi-pass membrane protein</topology>
    </subcellularLocation>
</comment>
<evidence type="ECO:0000256" key="5">
    <source>
        <dbReference type="ARBA" id="ARBA00022989"/>
    </source>
</evidence>
<feature type="signal peptide" evidence="8">
    <location>
        <begin position="1"/>
        <end position="18"/>
    </location>
</feature>
<dbReference type="InterPro" id="IPR028250">
    <property type="entry name" value="DsbDN"/>
</dbReference>
<proteinExistence type="predicted"/>
<evidence type="ECO:0000256" key="8">
    <source>
        <dbReference type="SAM" id="SignalP"/>
    </source>
</evidence>
<feature type="transmembrane region" description="Helical" evidence="7">
    <location>
        <begin position="322"/>
        <end position="344"/>
    </location>
</feature>
<dbReference type="Proteomes" id="UP000288951">
    <property type="component" value="Unassembled WGS sequence"/>
</dbReference>
<dbReference type="Gene3D" id="3.40.30.10">
    <property type="entry name" value="Glutaredoxin"/>
    <property type="match status" value="1"/>
</dbReference>
<dbReference type="GO" id="GO:0045454">
    <property type="term" value="P:cell redox homeostasis"/>
    <property type="evidence" value="ECO:0007669"/>
    <property type="project" value="TreeGrafter"/>
</dbReference>
<accession>A0A437UEQ2</accession>
<dbReference type="PANTHER" id="PTHR32234:SF0">
    <property type="entry name" value="THIOL:DISULFIDE INTERCHANGE PROTEIN DSBD"/>
    <property type="match status" value="1"/>
</dbReference>
<dbReference type="PANTHER" id="PTHR32234">
    <property type="entry name" value="THIOL:DISULFIDE INTERCHANGE PROTEIN DSBD"/>
    <property type="match status" value="1"/>
</dbReference>
<evidence type="ECO:0000256" key="4">
    <source>
        <dbReference type="ARBA" id="ARBA00022748"/>
    </source>
</evidence>
<feature type="transmembrane region" description="Helical" evidence="7">
    <location>
        <begin position="430"/>
        <end position="451"/>
    </location>
</feature>
<dbReference type="GO" id="GO:0015035">
    <property type="term" value="F:protein-disulfide reductase activity"/>
    <property type="evidence" value="ECO:0007669"/>
    <property type="project" value="TreeGrafter"/>
</dbReference>
<evidence type="ECO:0000256" key="1">
    <source>
        <dbReference type="ARBA" id="ARBA00004651"/>
    </source>
</evidence>
<evidence type="ECO:0000259" key="9">
    <source>
        <dbReference type="PROSITE" id="PS51352"/>
    </source>
</evidence>
<dbReference type="InterPro" id="IPR036249">
    <property type="entry name" value="Thioredoxin-like_sf"/>
</dbReference>
<organism evidence="10 11">
    <name type="scientific">Flavobacterium columnare</name>
    <dbReference type="NCBI Taxonomy" id="996"/>
    <lineage>
        <taxon>Bacteria</taxon>
        <taxon>Pseudomonadati</taxon>
        <taxon>Bacteroidota</taxon>
        <taxon>Flavobacteriia</taxon>
        <taxon>Flavobacteriales</taxon>
        <taxon>Flavobacteriaceae</taxon>
        <taxon>Flavobacterium</taxon>
    </lineage>
</organism>
<feature type="chain" id="PRO_5019485982" evidence="8">
    <location>
        <begin position="19"/>
        <end position="667"/>
    </location>
</feature>
<comment type="caution">
    <text evidence="10">The sequence shown here is derived from an EMBL/GenBank/DDBJ whole genome shotgun (WGS) entry which is preliminary data.</text>
</comment>
<feature type="transmembrane region" description="Helical" evidence="7">
    <location>
        <begin position="201"/>
        <end position="225"/>
    </location>
</feature>
<dbReference type="InterPro" id="IPR013766">
    <property type="entry name" value="Thioredoxin_domain"/>
</dbReference>
<name>A0A437UEQ2_9FLAO</name>